<reference evidence="1" key="1">
    <citation type="journal article" date="2021" name="Proc. Natl. Acad. Sci. U.S.A.">
        <title>A Catalog of Tens of Thousands of Viruses from Human Metagenomes Reveals Hidden Associations with Chronic Diseases.</title>
        <authorList>
            <person name="Tisza M.J."/>
            <person name="Buck C.B."/>
        </authorList>
    </citation>
    <scope>NUCLEOTIDE SEQUENCE</scope>
    <source>
        <strain evidence="1">Ct96x5</strain>
    </source>
</reference>
<proteinExistence type="predicted"/>
<sequence length="275" mass="30779">MFREELKSAIIAFASGTEIPAEFAKEVAALTVADLAELRNENKKASVFCEKRAKAIKLAARNARADELLSMEHVAMFREFIANPTYTYDKLDLDTKKDEWQAVKANGTLSFRELENRYQLKMSTETDANGKAIANRSVTIAVDPKWELFMCMLLDNMQLNNAKAFDQSAITLQEAGCGSDAKKKYGFEGIGKEKLKEQLRKVVSALIPEELVPAMDKSDVGYLLTACDTARKGNIKVLSEKNLTEEVFVTIRTRTNGGKYARGSKARIYRVPEEK</sequence>
<accession>A0A8S5PRS4</accession>
<name>A0A8S5PRS4_9CAUD</name>
<dbReference type="EMBL" id="BK015488">
    <property type="protein sequence ID" value="DAE09578.1"/>
    <property type="molecule type" value="Genomic_DNA"/>
</dbReference>
<evidence type="ECO:0000313" key="1">
    <source>
        <dbReference type="EMBL" id="DAE09578.1"/>
    </source>
</evidence>
<protein>
    <submittedName>
        <fullName evidence="1">Uncharacterized protein</fullName>
    </submittedName>
</protein>
<organism evidence="1">
    <name type="scientific">Siphoviridae sp. ct96x5</name>
    <dbReference type="NCBI Taxonomy" id="2825367"/>
    <lineage>
        <taxon>Viruses</taxon>
        <taxon>Duplodnaviria</taxon>
        <taxon>Heunggongvirae</taxon>
        <taxon>Uroviricota</taxon>
        <taxon>Caudoviricetes</taxon>
    </lineage>
</organism>